<evidence type="ECO:0000313" key="6">
    <source>
        <dbReference type="Proteomes" id="UP000280726"/>
    </source>
</evidence>
<dbReference type="AlphaFoldDB" id="A0A3N5A4L3"/>
<feature type="domain" description="HTH luxR-type" evidence="3">
    <location>
        <begin position="134"/>
        <end position="199"/>
    </location>
</feature>
<dbReference type="PANTHER" id="PTHR43214:SF42">
    <property type="entry name" value="TRANSCRIPTIONAL REGULATORY PROTEIN DESR"/>
    <property type="match status" value="1"/>
</dbReference>
<dbReference type="InterPro" id="IPR016032">
    <property type="entry name" value="Sig_transdc_resp-reg_C-effctor"/>
</dbReference>
<reference evidence="5 6" key="1">
    <citation type="submission" date="2018-11" db="EMBL/GenBank/DDBJ databases">
        <title>Sequencing the genomes of 1000 actinobacteria strains.</title>
        <authorList>
            <person name="Klenk H.-P."/>
        </authorList>
    </citation>
    <scope>NUCLEOTIDE SEQUENCE [LARGE SCALE GENOMIC DNA]</scope>
    <source>
        <strain evidence="5 6">DSM 14418</strain>
    </source>
</reference>
<keyword evidence="1" id="KW-0238">DNA-binding</keyword>
<dbReference type="InterPro" id="IPR001789">
    <property type="entry name" value="Sig_transdc_resp-reg_receiver"/>
</dbReference>
<evidence type="ECO:0000259" key="4">
    <source>
        <dbReference type="PROSITE" id="PS50110"/>
    </source>
</evidence>
<evidence type="ECO:0000256" key="2">
    <source>
        <dbReference type="PROSITE-ProRule" id="PRU00169"/>
    </source>
</evidence>
<dbReference type="PRINTS" id="PR00038">
    <property type="entry name" value="HTHLUXR"/>
</dbReference>
<dbReference type="GO" id="GO:0000160">
    <property type="term" value="P:phosphorelay signal transduction system"/>
    <property type="evidence" value="ECO:0007669"/>
    <property type="project" value="InterPro"/>
</dbReference>
<accession>A0A3N5A4L3</accession>
<keyword evidence="2" id="KW-0597">Phosphoprotein</keyword>
<dbReference type="SUPFAM" id="SSF46894">
    <property type="entry name" value="C-terminal effector domain of the bipartite response regulators"/>
    <property type="match status" value="1"/>
</dbReference>
<dbReference type="Pfam" id="PF00072">
    <property type="entry name" value="Response_reg"/>
    <property type="match status" value="1"/>
</dbReference>
<keyword evidence="6" id="KW-1185">Reference proteome</keyword>
<evidence type="ECO:0000256" key="1">
    <source>
        <dbReference type="ARBA" id="ARBA00023125"/>
    </source>
</evidence>
<evidence type="ECO:0000313" key="5">
    <source>
        <dbReference type="EMBL" id="RPF28305.1"/>
    </source>
</evidence>
<dbReference type="OrthoDB" id="9808843at2"/>
<evidence type="ECO:0000259" key="3">
    <source>
        <dbReference type="PROSITE" id="PS50043"/>
    </source>
</evidence>
<feature type="domain" description="Response regulatory" evidence="4">
    <location>
        <begin position="4"/>
        <end position="120"/>
    </location>
</feature>
<dbReference type="PROSITE" id="PS50110">
    <property type="entry name" value="RESPONSE_REGULATORY"/>
    <property type="match status" value="1"/>
</dbReference>
<gene>
    <name evidence="5" type="ORF">EDD32_2828</name>
</gene>
<dbReference type="GO" id="GO:0006355">
    <property type="term" value="P:regulation of DNA-templated transcription"/>
    <property type="evidence" value="ECO:0007669"/>
    <property type="project" value="InterPro"/>
</dbReference>
<protein>
    <submittedName>
        <fullName evidence="5">LuxR family two component transcriptional regulator</fullName>
    </submittedName>
</protein>
<dbReference type="Pfam" id="PF00196">
    <property type="entry name" value="GerE"/>
    <property type="match status" value="1"/>
</dbReference>
<dbReference type="CDD" id="cd19930">
    <property type="entry name" value="REC_DesR-like"/>
    <property type="match status" value="1"/>
</dbReference>
<dbReference type="SUPFAM" id="SSF52172">
    <property type="entry name" value="CheY-like"/>
    <property type="match status" value="1"/>
</dbReference>
<dbReference type="Proteomes" id="UP000280726">
    <property type="component" value="Unassembled WGS sequence"/>
</dbReference>
<proteinExistence type="predicted"/>
<dbReference type="EMBL" id="RKRA01000001">
    <property type="protein sequence ID" value="RPF28305.1"/>
    <property type="molecule type" value="Genomic_DNA"/>
</dbReference>
<dbReference type="Gene3D" id="3.40.50.2300">
    <property type="match status" value="1"/>
</dbReference>
<comment type="caution">
    <text evidence="5">The sequence shown here is derived from an EMBL/GenBank/DDBJ whole genome shotgun (WGS) entry which is preliminary data.</text>
</comment>
<organism evidence="5 6">
    <name type="scientific">Georgenia muralis</name>
    <dbReference type="NCBI Taxonomy" id="154117"/>
    <lineage>
        <taxon>Bacteria</taxon>
        <taxon>Bacillati</taxon>
        <taxon>Actinomycetota</taxon>
        <taxon>Actinomycetes</taxon>
        <taxon>Micrococcales</taxon>
        <taxon>Bogoriellaceae</taxon>
        <taxon>Georgenia</taxon>
    </lineage>
</organism>
<dbReference type="InterPro" id="IPR000792">
    <property type="entry name" value="Tscrpt_reg_LuxR_C"/>
</dbReference>
<dbReference type="CDD" id="cd06170">
    <property type="entry name" value="LuxR_C_like"/>
    <property type="match status" value="1"/>
</dbReference>
<feature type="modified residue" description="4-aspartylphosphate" evidence="2">
    <location>
        <position position="55"/>
    </location>
</feature>
<dbReference type="RefSeq" id="WP_123918433.1">
    <property type="nucleotide sequence ID" value="NZ_RKRA01000001.1"/>
</dbReference>
<dbReference type="SMART" id="SM00448">
    <property type="entry name" value="REC"/>
    <property type="match status" value="1"/>
</dbReference>
<dbReference type="GO" id="GO:0003677">
    <property type="term" value="F:DNA binding"/>
    <property type="evidence" value="ECO:0007669"/>
    <property type="project" value="UniProtKB-KW"/>
</dbReference>
<dbReference type="PANTHER" id="PTHR43214">
    <property type="entry name" value="TWO-COMPONENT RESPONSE REGULATOR"/>
    <property type="match status" value="1"/>
</dbReference>
<dbReference type="PROSITE" id="PS50043">
    <property type="entry name" value="HTH_LUXR_2"/>
    <property type="match status" value="1"/>
</dbReference>
<sequence length="201" mass="21270">MTITVVLAEDQLMVLGALSTLLGLEDDITVAGTAADGEEAVRLVEALRPDVLLADIEMPGMTGLEVAAEVLRRGLPTRVVILTTFARSGYLRRALDAGAVGYLLKDAPASALAQAVRDVHAGGRAIDPQLAADAWGEPDPLTDRERRVLRLAGDGLANSEIAGQLHLSEGTVRNYLSEAMSKLGAPNRIAAARKARDRGWL</sequence>
<dbReference type="SMART" id="SM00421">
    <property type="entry name" value="HTH_LUXR"/>
    <property type="match status" value="1"/>
</dbReference>
<name>A0A3N5A4L3_9MICO</name>
<dbReference type="InterPro" id="IPR011006">
    <property type="entry name" value="CheY-like_superfamily"/>
</dbReference>
<dbReference type="InterPro" id="IPR039420">
    <property type="entry name" value="WalR-like"/>
</dbReference>